<proteinExistence type="predicted"/>
<dbReference type="Proteomes" id="UP000033140">
    <property type="component" value="Unassembled WGS sequence"/>
</dbReference>
<evidence type="ECO:0000313" key="2">
    <source>
        <dbReference type="Proteomes" id="UP000033140"/>
    </source>
</evidence>
<comment type="caution">
    <text evidence="1">The sequence shown here is derived from an EMBL/GenBank/DDBJ whole genome shotgun (WGS) entry which is preliminary data.</text>
</comment>
<gene>
    <name evidence="1" type="ORF">G7K_4562-t1</name>
</gene>
<organism evidence="1 2">
    <name type="scientific">Saitoella complicata (strain BCRC 22490 / CBS 7301 / JCM 7358 / NBRC 10748 / NRRL Y-17804)</name>
    <dbReference type="NCBI Taxonomy" id="698492"/>
    <lineage>
        <taxon>Eukaryota</taxon>
        <taxon>Fungi</taxon>
        <taxon>Dikarya</taxon>
        <taxon>Ascomycota</taxon>
        <taxon>Taphrinomycotina</taxon>
        <taxon>Taphrinomycotina incertae sedis</taxon>
        <taxon>Saitoella</taxon>
    </lineage>
</organism>
<keyword evidence="2" id="KW-1185">Reference proteome</keyword>
<dbReference type="AlphaFoldDB" id="A0A0E9NKP0"/>
<reference evidence="1 2" key="1">
    <citation type="journal article" date="2011" name="J. Gen. Appl. Microbiol.">
        <title>Draft genome sequencing of the enigmatic yeast Saitoella complicata.</title>
        <authorList>
            <person name="Nishida H."/>
            <person name="Hamamoto M."/>
            <person name="Sugiyama J."/>
        </authorList>
    </citation>
    <scope>NUCLEOTIDE SEQUENCE [LARGE SCALE GENOMIC DNA]</scope>
    <source>
        <strain evidence="1 2">NRRL Y-17804</strain>
    </source>
</reference>
<accession>A0A0E9NKP0</accession>
<protein>
    <submittedName>
        <fullName evidence="1">Uncharacterized protein</fullName>
    </submittedName>
</protein>
<dbReference type="EMBL" id="BACD03000032">
    <property type="protein sequence ID" value="GAO50437.1"/>
    <property type="molecule type" value="Genomic_DNA"/>
</dbReference>
<reference evidence="1 2" key="2">
    <citation type="journal article" date="2014" name="J. Gen. Appl. Microbiol.">
        <title>The early diverging ascomycetous budding yeast Saitoella complicata has three histone deacetylases belonging to the Clr6, Hos2, and Rpd3 lineages.</title>
        <authorList>
            <person name="Nishida H."/>
            <person name="Matsumoto T."/>
            <person name="Kondo S."/>
            <person name="Hamamoto M."/>
            <person name="Yoshikawa H."/>
        </authorList>
    </citation>
    <scope>NUCLEOTIDE SEQUENCE [LARGE SCALE GENOMIC DNA]</scope>
    <source>
        <strain evidence="1 2">NRRL Y-17804</strain>
    </source>
</reference>
<evidence type="ECO:0000313" key="1">
    <source>
        <dbReference type="EMBL" id="GAO50437.1"/>
    </source>
</evidence>
<reference evidence="1 2" key="3">
    <citation type="journal article" date="2015" name="Genome Announc.">
        <title>Draft Genome Sequence of the Archiascomycetous Yeast Saitoella complicata.</title>
        <authorList>
            <person name="Yamauchi K."/>
            <person name="Kondo S."/>
            <person name="Hamamoto M."/>
            <person name="Takahashi Y."/>
            <person name="Ogura Y."/>
            <person name="Hayashi T."/>
            <person name="Nishida H."/>
        </authorList>
    </citation>
    <scope>NUCLEOTIDE SEQUENCE [LARGE SCALE GENOMIC DNA]</scope>
    <source>
        <strain evidence="1 2">NRRL Y-17804</strain>
    </source>
</reference>
<sequence>MDVAVDIAVERRMERRWGRAGRGGGRAPRRYPKSLILRPGLFTPWAVHGRFLSSRSRTRYSVFEMNLPYPTYAVTVSSPKDGIPKSSYI</sequence>
<name>A0A0E9NKP0_SAICN</name>